<accession>A0ABY7D192</accession>
<sequence>MVLSKQIPIKKRCVFVDDGLQSKDCGKMFTEQEFAAFLAKQAADVAEFAITNPCGLLSCSKRFKRDIDFQYSYSPSTVHKRGQDHESPADQAVN</sequence>
<evidence type="ECO:0000313" key="3">
    <source>
        <dbReference type="Proteomes" id="UP001164743"/>
    </source>
</evidence>
<keyword evidence="3" id="KW-1185">Reference proteome</keyword>
<proteinExistence type="predicted"/>
<evidence type="ECO:0000313" key="2">
    <source>
        <dbReference type="EMBL" id="WAQ90032.1"/>
    </source>
</evidence>
<gene>
    <name evidence="2" type="ORF">PtA15_12A17</name>
</gene>
<feature type="region of interest" description="Disordered" evidence="1">
    <location>
        <begin position="75"/>
        <end position="94"/>
    </location>
</feature>
<dbReference type="EMBL" id="CP110432">
    <property type="protein sequence ID" value="WAQ90032.1"/>
    <property type="molecule type" value="Genomic_DNA"/>
</dbReference>
<name>A0ABY7D192_9BASI</name>
<dbReference type="Proteomes" id="UP001164743">
    <property type="component" value="Chromosome 12A"/>
</dbReference>
<reference evidence="2" key="1">
    <citation type="submission" date="2022-10" db="EMBL/GenBank/DDBJ databases">
        <title>Puccinia triticina Genome sequencing and assembly.</title>
        <authorList>
            <person name="Li C."/>
        </authorList>
    </citation>
    <scope>NUCLEOTIDE SEQUENCE</scope>
    <source>
        <strain evidence="2">Pt15</strain>
    </source>
</reference>
<dbReference type="RefSeq" id="XP_053025587.1">
    <property type="nucleotide sequence ID" value="XM_053161763.1"/>
</dbReference>
<organism evidence="2 3">
    <name type="scientific">Puccinia triticina</name>
    <dbReference type="NCBI Taxonomy" id="208348"/>
    <lineage>
        <taxon>Eukaryota</taxon>
        <taxon>Fungi</taxon>
        <taxon>Dikarya</taxon>
        <taxon>Basidiomycota</taxon>
        <taxon>Pucciniomycotina</taxon>
        <taxon>Pucciniomycetes</taxon>
        <taxon>Pucciniales</taxon>
        <taxon>Pucciniaceae</taxon>
        <taxon>Puccinia</taxon>
    </lineage>
</organism>
<dbReference type="GeneID" id="77802647"/>
<protein>
    <submittedName>
        <fullName evidence="2">Uncharacterized protein</fullName>
    </submittedName>
</protein>
<evidence type="ECO:0000256" key="1">
    <source>
        <dbReference type="SAM" id="MobiDB-lite"/>
    </source>
</evidence>